<dbReference type="Gene3D" id="3.40.605.10">
    <property type="entry name" value="Aldehyde Dehydrogenase, Chain A, domain 1"/>
    <property type="match status" value="1"/>
</dbReference>
<feature type="active site" evidence="3">
    <location>
        <position position="246"/>
    </location>
</feature>
<dbReference type="Proteomes" id="UP001303946">
    <property type="component" value="Chromosome"/>
</dbReference>
<dbReference type="RefSeq" id="WP_316700689.1">
    <property type="nucleotide sequence ID" value="NZ_CP136336.1"/>
</dbReference>
<evidence type="ECO:0000313" key="6">
    <source>
        <dbReference type="EMBL" id="WOB08024.1"/>
    </source>
</evidence>
<accession>A0ABZ0CZU9</accession>
<dbReference type="InterPro" id="IPR029510">
    <property type="entry name" value="Ald_DH_CS_GLU"/>
</dbReference>
<evidence type="ECO:0000256" key="3">
    <source>
        <dbReference type="PROSITE-ProRule" id="PRU10007"/>
    </source>
</evidence>
<evidence type="ECO:0000256" key="1">
    <source>
        <dbReference type="ARBA" id="ARBA00009986"/>
    </source>
</evidence>
<reference evidence="6 7" key="1">
    <citation type="submission" date="2023-10" db="EMBL/GenBank/DDBJ databases">
        <title>Bacteria for the degradation of biodegradable plastic PBAT(Polybutylene adipate terephthalate).</title>
        <authorList>
            <person name="Weon H.-Y."/>
            <person name="Yeon J."/>
        </authorList>
    </citation>
    <scope>NUCLEOTIDE SEQUENCE [LARGE SCALE GENOMIC DNA]</scope>
    <source>
        <strain evidence="6 7">SBD 7-3</strain>
    </source>
</reference>
<dbReference type="Pfam" id="PF00171">
    <property type="entry name" value="Aldedh"/>
    <property type="match status" value="1"/>
</dbReference>
<comment type="similarity">
    <text evidence="1 4">Belongs to the aldehyde dehydrogenase family.</text>
</comment>
<proteinExistence type="inferred from homology"/>
<protein>
    <submittedName>
        <fullName evidence="6">Aldehyde dehydrogenase family protein</fullName>
    </submittedName>
</protein>
<dbReference type="EMBL" id="CP136336">
    <property type="protein sequence ID" value="WOB08024.1"/>
    <property type="molecule type" value="Genomic_DNA"/>
</dbReference>
<dbReference type="SUPFAM" id="SSF53720">
    <property type="entry name" value="ALDH-like"/>
    <property type="match status" value="1"/>
</dbReference>
<dbReference type="CDD" id="cd07138">
    <property type="entry name" value="ALDH_CddD_SSP0762"/>
    <property type="match status" value="1"/>
</dbReference>
<keyword evidence="7" id="KW-1185">Reference proteome</keyword>
<dbReference type="Gene3D" id="3.40.309.10">
    <property type="entry name" value="Aldehyde Dehydrogenase, Chain A, domain 2"/>
    <property type="match status" value="1"/>
</dbReference>
<organism evidence="6 7">
    <name type="scientific">Piscinibacter gummiphilus</name>
    <dbReference type="NCBI Taxonomy" id="946333"/>
    <lineage>
        <taxon>Bacteria</taxon>
        <taxon>Pseudomonadati</taxon>
        <taxon>Pseudomonadota</taxon>
        <taxon>Betaproteobacteria</taxon>
        <taxon>Burkholderiales</taxon>
        <taxon>Sphaerotilaceae</taxon>
        <taxon>Piscinibacter</taxon>
    </lineage>
</organism>
<dbReference type="PANTHER" id="PTHR42804:SF1">
    <property type="entry name" value="ALDEHYDE DEHYDROGENASE-RELATED"/>
    <property type="match status" value="1"/>
</dbReference>
<dbReference type="InterPro" id="IPR016163">
    <property type="entry name" value="Ald_DH_C"/>
</dbReference>
<keyword evidence="2 4" id="KW-0560">Oxidoreductase</keyword>
<dbReference type="InterPro" id="IPR015590">
    <property type="entry name" value="Aldehyde_DH_dom"/>
</dbReference>
<gene>
    <name evidence="6" type="ORF">RXV79_24370</name>
</gene>
<dbReference type="InterPro" id="IPR016162">
    <property type="entry name" value="Ald_DH_N"/>
</dbReference>
<sequence length="477" mass="50159">MIQKDKLYIGGQWVASLGQEAPGAVISPATGDAIASVVRGNAADVDRAVAAARGAFDAWAALTPAERGAYLLKIHEGLKARAGEIAKTISSEMGMPLKQSLPIQAGSPIAVFKYYAKLVESFHWEEQAGHSTIVREPVGVVAAITPWNYPLHQIGAKVAAALAAGCTVVLKPADVTPLNAFILAEVIHEAGVPAGVFNLVTGRGTIVGEAMVKHPEVDMVSFTGSTGAGRRISAQASETIKRVALELGGKSASVILEDADLVTAVKGSVQACFLNAGQTCTAHTRMVVPESRYAEVAKIAVAVTAAYKVGDPFDETTVMGPVASKSQQDTVQEYIQIGLDEGAELLTGGLGAPEGLENKGFYVKPTVFGRVKPDSRLAQEEVFGPVLSILTYQDEAEAIAIANNSIYGLSGGVWASTDERAKEVAKKIRTGMVDINGGGFNMQAPFGGYKQSGNGREFGKWGLEDFLEVKSLQFKRA</sequence>
<evidence type="ECO:0000256" key="2">
    <source>
        <dbReference type="ARBA" id="ARBA00023002"/>
    </source>
</evidence>
<dbReference type="PROSITE" id="PS00687">
    <property type="entry name" value="ALDEHYDE_DEHYDR_GLU"/>
    <property type="match status" value="1"/>
</dbReference>
<feature type="domain" description="Aldehyde dehydrogenase" evidence="5">
    <location>
        <begin position="20"/>
        <end position="471"/>
    </location>
</feature>
<evidence type="ECO:0000259" key="5">
    <source>
        <dbReference type="Pfam" id="PF00171"/>
    </source>
</evidence>
<dbReference type="PANTHER" id="PTHR42804">
    <property type="entry name" value="ALDEHYDE DEHYDROGENASE"/>
    <property type="match status" value="1"/>
</dbReference>
<evidence type="ECO:0000256" key="4">
    <source>
        <dbReference type="RuleBase" id="RU003345"/>
    </source>
</evidence>
<name>A0ABZ0CZU9_9BURK</name>
<evidence type="ECO:0000313" key="7">
    <source>
        <dbReference type="Proteomes" id="UP001303946"/>
    </source>
</evidence>
<dbReference type="InterPro" id="IPR016161">
    <property type="entry name" value="Ald_DH/histidinol_DH"/>
</dbReference>